<dbReference type="Gene3D" id="3.30.460.10">
    <property type="entry name" value="Beta Polymerase, domain 2"/>
    <property type="match status" value="1"/>
</dbReference>
<accession>A0ABQ0B2Y1</accession>
<dbReference type="RefSeq" id="WP_390471066.1">
    <property type="nucleotide sequence ID" value="NZ_BAABXL010000001.1"/>
</dbReference>
<proteinExistence type="predicted"/>
<evidence type="ECO:0000256" key="1">
    <source>
        <dbReference type="ARBA" id="ARBA00004976"/>
    </source>
</evidence>
<dbReference type="SUPFAM" id="SSF81301">
    <property type="entry name" value="Nucleotidyltransferase"/>
    <property type="match status" value="1"/>
</dbReference>
<reference evidence="3 4" key="1">
    <citation type="submission" date="2024-04" db="EMBL/GenBank/DDBJ databases">
        <title>Defined microbial consortia suppress multidrug-resistant proinflammatory Enterobacteriaceae via ecological control.</title>
        <authorList>
            <person name="Furuichi M."/>
            <person name="Kawaguchi T."/>
            <person name="Pust M."/>
            <person name="Yasuma K."/>
            <person name="Plichta D."/>
            <person name="Hasegawa N."/>
            <person name="Ohya T."/>
            <person name="Bhattarai S."/>
            <person name="Sasajima S."/>
            <person name="Aoto Y."/>
            <person name="Tuganbaev T."/>
            <person name="Yaginuma M."/>
            <person name="Ueda M."/>
            <person name="Okahashi N."/>
            <person name="Amafuji K."/>
            <person name="Kiridooshi Y."/>
            <person name="Sugita K."/>
            <person name="Strazar M."/>
            <person name="Skelly A."/>
            <person name="Suda W."/>
            <person name="Hattori M."/>
            <person name="Nakamoto N."/>
            <person name="Caballero S."/>
            <person name="Norman J."/>
            <person name="Olle B."/>
            <person name="Tanoue T."/>
            <person name="Arita M."/>
            <person name="Bucci V."/>
            <person name="Atarashi K."/>
            <person name="Xavier R."/>
            <person name="Honda K."/>
        </authorList>
    </citation>
    <scope>NUCLEOTIDE SEQUENCE [LARGE SCALE GENOMIC DNA]</scope>
    <source>
        <strain evidence="4">f13</strain>
    </source>
</reference>
<evidence type="ECO:0000313" key="4">
    <source>
        <dbReference type="Proteomes" id="UP001600894"/>
    </source>
</evidence>
<dbReference type="InterPro" id="IPR052366">
    <property type="entry name" value="GTP_Pyrophosphokinase"/>
</dbReference>
<protein>
    <submittedName>
        <fullName evidence="3">GTP pyrophosphokinase</fullName>
    </submittedName>
</protein>
<dbReference type="Gene3D" id="1.10.287.860">
    <property type="entry name" value="Nucleotidyltransferase"/>
    <property type="match status" value="1"/>
</dbReference>
<sequence length="202" mass="23336">MTEEEFYGNDFPRLQLAQTQLTGLFSEYTHLYRDEGSPYTVQSITSRIKAPESMARKLKRRGLEADGSLALTRVHDALGFRAVCSFTSGVYHMAQWIRQRPELEVLLEKDYISRPKENGYRSLHMILRIREGKAAGLTAELQLRTIAQDFWASLEHQIKYKQEVPKEELIRKELKRCADEIASIDLTMQTIQELLISSSLLK</sequence>
<dbReference type="Proteomes" id="UP001600894">
    <property type="component" value="Unassembled WGS sequence"/>
</dbReference>
<comment type="pathway">
    <text evidence="1">Purine metabolism; ppGpp biosynthesis; ppGpp from GTP: step 1/2.</text>
</comment>
<feature type="domain" description="RelA/SpoT" evidence="2">
    <location>
        <begin position="46"/>
        <end position="166"/>
    </location>
</feature>
<dbReference type="InterPro" id="IPR007685">
    <property type="entry name" value="RelA_SpoT"/>
</dbReference>
<dbReference type="Pfam" id="PF04607">
    <property type="entry name" value="RelA_SpoT"/>
    <property type="match status" value="1"/>
</dbReference>
<keyword evidence="4" id="KW-1185">Reference proteome</keyword>
<dbReference type="SMART" id="SM00954">
    <property type="entry name" value="RelA_SpoT"/>
    <property type="match status" value="1"/>
</dbReference>
<dbReference type="InterPro" id="IPR043519">
    <property type="entry name" value="NT_sf"/>
</dbReference>
<evidence type="ECO:0000313" key="3">
    <source>
        <dbReference type="EMBL" id="GAA6270623.1"/>
    </source>
</evidence>
<evidence type="ECO:0000259" key="2">
    <source>
        <dbReference type="SMART" id="SM00954"/>
    </source>
</evidence>
<gene>
    <name evidence="3" type="ORF">F130042H8_36830</name>
</gene>
<dbReference type="PANTHER" id="PTHR47837">
    <property type="entry name" value="GTP PYROPHOSPHOKINASE YJBM"/>
    <property type="match status" value="1"/>
</dbReference>
<dbReference type="PANTHER" id="PTHR47837:SF2">
    <property type="entry name" value="GTP PYROPHOSPHOKINASE YWAC"/>
    <property type="match status" value="1"/>
</dbReference>
<dbReference type="EMBL" id="BAABXL010000001">
    <property type="protein sequence ID" value="GAA6270623.1"/>
    <property type="molecule type" value="Genomic_DNA"/>
</dbReference>
<name>A0ABQ0B2Y1_9FIRM</name>
<organism evidence="3 4">
    <name type="scientific">Enterocloster alcoholdehydrogenati</name>
    <dbReference type="NCBI Taxonomy" id="2547410"/>
    <lineage>
        <taxon>Bacteria</taxon>
        <taxon>Bacillati</taxon>
        <taxon>Bacillota</taxon>
        <taxon>Clostridia</taxon>
        <taxon>Lachnospirales</taxon>
        <taxon>Lachnospiraceae</taxon>
        <taxon>Enterocloster</taxon>
    </lineage>
</organism>
<comment type="caution">
    <text evidence="3">The sequence shown here is derived from an EMBL/GenBank/DDBJ whole genome shotgun (WGS) entry which is preliminary data.</text>
</comment>
<dbReference type="CDD" id="cd05399">
    <property type="entry name" value="NT_Rel-Spo_like"/>
    <property type="match status" value="1"/>
</dbReference>